<dbReference type="InterPro" id="IPR035965">
    <property type="entry name" value="PAS-like_dom_sf"/>
</dbReference>
<organism evidence="2 3">
    <name type="scientific">Salmonella bongori (strain ATCC 43975 / DSM 13772 / NCTC 12419)</name>
    <dbReference type="NCBI Taxonomy" id="218493"/>
    <lineage>
        <taxon>Bacteria</taxon>
        <taxon>Pseudomonadati</taxon>
        <taxon>Pseudomonadota</taxon>
        <taxon>Gammaproteobacteria</taxon>
        <taxon>Enterobacterales</taxon>
        <taxon>Enterobacteriaceae</taxon>
        <taxon>Salmonella</taxon>
    </lineage>
</organism>
<dbReference type="Proteomes" id="UP000000289">
    <property type="component" value="Chromosome"/>
</dbReference>
<dbReference type="EMBL" id="FR877557">
    <property type="protein sequence ID" value="CCC29952.1"/>
    <property type="molecule type" value="Genomic_DNA"/>
</dbReference>
<accession>A0A0K0H997</accession>
<dbReference type="Pfam" id="PF08670">
    <property type="entry name" value="MEKHLA"/>
    <property type="match status" value="1"/>
</dbReference>
<evidence type="ECO:0000259" key="1">
    <source>
        <dbReference type="Pfam" id="PF08670"/>
    </source>
</evidence>
<dbReference type="InterPro" id="IPR013978">
    <property type="entry name" value="MEKHLA"/>
</dbReference>
<dbReference type="eggNOG" id="ENOG5032SCF">
    <property type="taxonomic scope" value="Bacteria"/>
</dbReference>
<sequence length="161" mass="18700">MTEQALQLLSAIDASFYHYTGVYLPCPPSLSDRYDWLHNNAPYSLVAHNSEKDPKFIYTNMQALKCFKYPLQEFLGLPSRLSASENDQPERQALLQTVKNRGIAFNYSGPRVDKHNNQFIIYDGIVWQSCESNKPIFGQAALFWPDDSEKPYWFSEEFFIQ</sequence>
<gene>
    <name evidence="2" type="ordered locus">SBG_0857</name>
</gene>
<dbReference type="GeneID" id="44979888"/>
<proteinExistence type="predicted"/>
<name>A0A0K0H997_SALBC</name>
<feature type="domain" description="MEKHLA" evidence="1">
    <location>
        <begin position="8"/>
        <end position="143"/>
    </location>
</feature>
<dbReference type="KEGG" id="sbg:SBG_0857"/>
<reference evidence="2 3" key="1">
    <citation type="journal article" date="2011" name="PLoS Pathog.">
        <title>Salmonella bongori provides insights into the evolution of the Salmonellae.</title>
        <authorList>
            <person name="Fookes M."/>
            <person name="Schroeder G.N."/>
            <person name="Langridge G.C."/>
            <person name="Blondel C.J."/>
            <person name="Mammina C."/>
            <person name="Connor T.R."/>
            <person name="Seth-Smith H."/>
            <person name="Vernikos G.S."/>
            <person name="Robinson K.S."/>
            <person name="Sanders M."/>
            <person name="Petty N.K."/>
            <person name="Kingsley R.A."/>
            <person name="Baumler A.J."/>
            <person name="Nuccio S.P."/>
            <person name="Contreras I."/>
            <person name="Santiviago C.A."/>
            <person name="Maskell D."/>
            <person name="Barrow P."/>
            <person name="Humphrey T."/>
            <person name="Nastasi A."/>
            <person name="Roberts M."/>
            <person name="Frankel G."/>
            <person name="Parkhill J."/>
            <person name="Dougan G."/>
            <person name="Thomson N.R."/>
        </authorList>
    </citation>
    <scope>NUCLEOTIDE SEQUENCE [LARGE SCALE GENOMIC DNA]</scope>
    <source>
        <strain evidence="3">ATCC 43975 / DSM 13772 / NCTC 12419</strain>
    </source>
</reference>
<protein>
    <submittedName>
        <fullName evidence="2">Leucine-rich protein</fullName>
    </submittedName>
</protein>
<dbReference type="RefSeq" id="WP_000138826.1">
    <property type="nucleotide sequence ID" value="NC_015761.1"/>
</dbReference>
<evidence type="ECO:0000313" key="2">
    <source>
        <dbReference type="EMBL" id="CCC29952.1"/>
    </source>
</evidence>
<dbReference type="SUPFAM" id="SSF55785">
    <property type="entry name" value="PYP-like sensor domain (PAS domain)"/>
    <property type="match status" value="1"/>
</dbReference>
<dbReference type="AlphaFoldDB" id="A0A0K0H997"/>
<evidence type="ECO:0000313" key="3">
    <source>
        <dbReference type="Proteomes" id="UP000000289"/>
    </source>
</evidence>